<name>A0A3N2DNY2_9GAMM</name>
<dbReference type="EMBL" id="RKHR01000004">
    <property type="protein sequence ID" value="ROS01521.1"/>
    <property type="molecule type" value="Genomic_DNA"/>
</dbReference>
<dbReference type="Gene3D" id="2.60.40.1890">
    <property type="entry name" value="PCu(A)C copper chaperone"/>
    <property type="match status" value="1"/>
</dbReference>
<dbReference type="AlphaFoldDB" id="A0A3N2DNY2"/>
<sequence>MMSKLIRRPGRLSVALLLLLLSMPILAEPASAVLVEDGYVRELIPGQHNTAAFMTLVNNTDQEQVILAVTAAGVERVELHQHLHRPQGMTMEAVNKVTIAAGERFEFAPGGYHVMLIGVKQASVGQLLALQLQLANGEVVKRLLPVQGY</sequence>
<gene>
    <name evidence="2" type="ORF">EDC56_1963</name>
</gene>
<proteinExistence type="predicted"/>
<dbReference type="InterPro" id="IPR036182">
    <property type="entry name" value="PCuAC_sf"/>
</dbReference>
<dbReference type="OrthoDB" id="9796962at2"/>
<reference evidence="2 3" key="1">
    <citation type="submission" date="2018-11" db="EMBL/GenBank/DDBJ databases">
        <title>Genomic Encyclopedia of Type Strains, Phase IV (KMG-IV): sequencing the most valuable type-strain genomes for metagenomic binning, comparative biology and taxonomic classification.</title>
        <authorList>
            <person name="Goeker M."/>
        </authorList>
    </citation>
    <scope>NUCLEOTIDE SEQUENCE [LARGE SCALE GENOMIC DNA]</scope>
    <source>
        <strain evidence="2 3">DSM 100316</strain>
    </source>
</reference>
<dbReference type="InterPro" id="IPR058248">
    <property type="entry name" value="Lxx211020-like"/>
</dbReference>
<feature type="signal peptide" evidence="1">
    <location>
        <begin position="1"/>
        <end position="27"/>
    </location>
</feature>
<evidence type="ECO:0000256" key="1">
    <source>
        <dbReference type="SAM" id="SignalP"/>
    </source>
</evidence>
<dbReference type="InterPro" id="IPR007410">
    <property type="entry name" value="LpqE-like"/>
</dbReference>
<protein>
    <recommendedName>
        <fullName evidence="4">Copper(I)-binding protein</fullName>
    </recommendedName>
</protein>
<dbReference type="SUPFAM" id="SSF110087">
    <property type="entry name" value="DR1885-like metal-binding protein"/>
    <property type="match status" value="1"/>
</dbReference>
<organism evidence="2 3">
    <name type="scientific">Sinobacterium caligoides</name>
    <dbReference type="NCBI Taxonomy" id="933926"/>
    <lineage>
        <taxon>Bacteria</taxon>
        <taxon>Pseudomonadati</taxon>
        <taxon>Pseudomonadota</taxon>
        <taxon>Gammaproteobacteria</taxon>
        <taxon>Cellvibrionales</taxon>
        <taxon>Spongiibacteraceae</taxon>
        <taxon>Sinobacterium</taxon>
    </lineage>
</organism>
<keyword evidence="1" id="KW-0732">Signal</keyword>
<accession>A0A3N2DNY2</accession>
<evidence type="ECO:0000313" key="2">
    <source>
        <dbReference type="EMBL" id="ROS01521.1"/>
    </source>
</evidence>
<feature type="chain" id="PRO_5018013233" description="Copper(I)-binding protein" evidence="1">
    <location>
        <begin position="28"/>
        <end position="149"/>
    </location>
</feature>
<dbReference type="PANTHER" id="PTHR36302:SF1">
    <property type="entry name" value="COPPER CHAPERONE PCU(A)C"/>
    <property type="match status" value="1"/>
</dbReference>
<evidence type="ECO:0000313" key="3">
    <source>
        <dbReference type="Proteomes" id="UP000275394"/>
    </source>
</evidence>
<dbReference type="RefSeq" id="WP_123712304.1">
    <property type="nucleotide sequence ID" value="NZ_RKHR01000004.1"/>
</dbReference>
<dbReference type="Pfam" id="PF04314">
    <property type="entry name" value="PCuAC"/>
    <property type="match status" value="1"/>
</dbReference>
<comment type="caution">
    <text evidence="2">The sequence shown here is derived from an EMBL/GenBank/DDBJ whole genome shotgun (WGS) entry which is preliminary data.</text>
</comment>
<dbReference type="Proteomes" id="UP000275394">
    <property type="component" value="Unassembled WGS sequence"/>
</dbReference>
<evidence type="ECO:0008006" key="4">
    <source>
        <dbReference type="Google" id="ProtNLM"/>
    </source>
</evidence>
<dbReference type="PANTHER" id="PTHR36302">
    <property type="entry name" value="BLR7088 PROTEIN"/>
    <property type="match status" value="1"/>
</dbReference>
<keyword evidence="3" id="KW-1185">Reference proteome</keyword>